<organism evidence="1 2">
    <name type="scientific">Handelsmanbacteria sp. (strain RIFCSPLOWO2_12_FULL_64_10)</name>
    <dbReference type="NCBI Taxonomy" id="1817868"/>
    <lineage>
        <taxon>Bacteria</taxon>
        <taxon>Candidatus Handelsmaniibacteriota</taxon>
    </lineage>
</organism>
<evidence type="ECO:0008006" key="3">
    <source>
        <dbReference type="Google" id="ProtNLM"/>
    </source>
</evidence>
<dbReference type="Gene3D" id="3.30.300.20">
    <property type="match status" value="1"/>
</dbReference>
<dbReference type="SUPFAM" id="SSF82784">
    <property type="entry name" value="OsmC-like"/>
    <property type="match status" value="1"/>
</dbReference>
<dbReference type="InterPro" id="IPR015946">
    <property type="entry name" value="KH_dom-like_a/b"/>
</dbReference>
<accession>A0A1F6CJ59</accession>
<evidence type="ECO:0000313" key="1">
    <source>
        <dbReference type="EMBL" id="OGG49294.1"/>
    </source>
</evidence>
<dbReference type="AlphaFoldDB" id="A0A1F6CJ59"/>
<evidence type="ECO:0000313" key="2">
    <source>
        <dbReference type="Proteomes" id="UP000178606"/>
    </source>
</evidence>
<comment type="caution">
    <text evidence="1">The sequence shown here is derived from an EMBL/GenBank/DDBJ whole genome shotgun (WGS) entry which is preliminary data.</text>
</comment>
<dbReference type="InterPro" id="IPR036102">
    <property type="entry name" value="OsmC/Ohrsf"/>
</dbReference>
<gene>
    <name evidence="1" type="ORF">A3F84_16245</name>
</gene>
<protein>
    <recommendedName>
        <fullName evidence="3">Osmotically inducible protein OsmC</fullName>
    </recommendedName>
</protein>
<dbReference type="Proteomes" id="UP000178606">
    <property type="component" value="Unassembled WGS sequence"/>
</dbReference>
<name>A0A1F6CJ59_HANXR</name>
<proteinExistence type="predicted"/>
<dbReference type="EMBL" id="MFKF01000235">
    <property type="protein sequence ID" value="OGG49294.1"/>
    <property type="molecule type" value="Genomic_DNA"/>
</dbReference>
<sequence length="76" mass="8618">MEMDYYLKGSVLRETVSSGCRQVRTHFEVESDAPPETIRNVIRVAKRGCFAENLIRAAVPLRSTIHLNGEPVPFEE</sequence>
<reference evidence="1 2" key="1">
    <citation type="journal article" date="2016" name="Nat. Commun.">
        <title>Thousands of microbial genomes shed light on interconnected biogeochemical processes in an aquifer system.</title>
        <authorList>
            <person name="Anantharaman K."/>
            <person name="Brown C.T."/>
            <person name="Hug L.A."/>
            <person name="Sharon I."/>
            <person name="Castelle C.J."/>
            <person name="Probst A.J."/>
            <person name="Thomas B.C."/>
            <person name="Singh A."/>
            <person name="Wilkins M.J."/>
            <person name="Karaoz U."/>
            <person name="Brodie E.L."/>
            <person name="Williams K.H."/>
            <person name="Hubbard S.S."/>
            <person name="Banfield J.F."/>
        </authorList>
    </citation>
    <scope>NUCLEOTIDE SEQUENCE [LARGE SCALE GENOMIC DNA]</scope>
    <source>
        <strain evidence="2">RIFCSPLOWO2_12_FULL_64_10</strain>
    </source>
</reference>